<dbReference type="GO" id="GO:0000723">
    <property type="term" value="P:telomere maintenance"/>
    <property type="evidence" value="ECO:0007669"/>
    <property type="project" value="TreeGrafter"/>
</dbReference>
<dbReference type="Proteomes" id="UP000053660">
    <property type="component" value="Unassembled WGS sequence"/>
</dbReference>
<dbReference type="InterPro" id="IPR036465">
    <property type="entry name" value="vWFA_dom_sf"/>
</dbReference>
<feature type="domain" description="VWFA" evidence="1">
    <location>
        <begin position="27"/>
        <end position="188"/>
    </location>
</feature>
<evidence type="ECO:0000313" key="2">
    <source>
        <dbReference type="EMBL" id="KHJ93931.1"/>
    </source>
</evidence>
<dbReference type="PANTHER" id="PTHR12604:SF4">
    <property type="entry name" value="X-RAY REPAIR CROSS-COMPLEMENTING PROTEIN 5"/>
    <property type="match status" value="1"/>
</dbReference>
<dbReference type="AlphaFoldDB" id="A0A0B1TCS7"/>
<accession>A0A0B1TCS7</accession>
<keyword evidence="3" id="KW-1185">Reference proteome</keyword>
<name>A0A0B1TCS7_OESDE</name>
<protein>
    <submittedName>
        <fullName evidence="2">Ku70/Ku80 alpha/beta domain protein</fullName>
    </submittedName>
</protein>
<dbReference type="GO" id="GO:0043564">
    <property type="term" value="C:Ku70:Ku80 complex"/>
    <property type="evidence" value="ECO:0007669"/>
    <property type="project" value="TreeGrafter"/>
</dbReference>
<dbReference type="PANTHER" id="PTHR12604">
    <property type="entry name" value="KU AUTOANTIGEN DNA HELICASE"/>
    <property type="match status" value="1"/>
</dbReference>
<evidence type="ECO:0000259" key="1">
    <source>
        <dbReference type="PROSITE" id="PS50234"/>
    </source>
</evidence>
<dbReference type="OrthoDB" id="5844513at2759"/>
<dbReference type="SUPFAM" id="SSF53300">
    <property type="entry name" value="vWA-like"/>
    <property type="match status" value="1"/>
</dbReference>
<dbReference type="EMBL" id="KN550540">
    <property type="protein sequence ID" value="KHJ93931.1"/>
    <property type="molecule type" value="Genomic_DNA"/>
</dbReference>
<proteinExistence type="predicted"/>
<evidence type="ECO:0000313" key="3">
    <source>
        <dbReference type="Proteomes" id="UP000053660"/>
    </source>
</evidence>
<dbReference type="InterPro" id="IPR002035">
    <property type="entry name" value="VWF_A"/>
</dbReference>
<sequence length="188" mass="20746">MSDDEFEEKDVKPRPKAKTTKKDKYGAFVLLIDCGSSMQETREGKSHFSLAKEAADWILSRKASGIIFTKAKDRVSIILFGCEETKNSLDIDGVFLQDEVLSPVGFDQLRFLNHEVNHNLKRVGNAVDALLVATDFLHQQTDGDPAVLSKNILVFTNGLSDADHRKSEVSALVNGINAMEATLVAMYA</sequence>
<dbReference type="GO" id="GO:0006303">
    <property type="term" value="P:double-strand break repair via nonhomologous end joining"/>
    <property type="evidence" value="ECO:0007669"/>
    <property type="project" value="TreeGrafter"/>
</dbReference>
<organism evidence="2 3">
    <name type="scientific">Oesophagostomum dentatum</name>
    <name type="common">Nodular worm</name>
    <dbReference type="NCBI Taxonomy" id="61180"/>
    <lineage>
        <taxon>Eukaryota</taxon>
        <taxon>Metazoa</taxon>
        <taxon>Ecdysozoa</taxon>
        <taxon>Nematoda</taxon>
        <taxon>Chromadorea</taxon>
        <taxon>Rhabditida</taxon>
        <taxon>Rhabditina</taxon>
        <taxon>Rhabditomorpha</taxon>
        <taxon>Strongyloidea</taxon>
        <taxon>Strongylidae</taxon>
        <taxon>Oesophagostomum</taxon>
    </lineage>
</organism>
<reference evidence="2 3" key="1">
    <citation type="submission" date="2014-03" db="EMBL/GenBank/DDBJ databases">
        <title>Draft genome of the hookworm Oesophagostomum dentatum.</title>
        <authorList>
            <person name="Mitreva M."/>
        </authorList>
    </citation>
    <scope>NUCLEOTIDE SEQUENCE [LARGE SCALE GENOMIC DNA]</scope>
    <source>
        <strain evidence="2 3">OD-Hann</strain>
    </source>
</reference>
<dbReference type="InterPro" id="IPR005161">
    <property type="entry name" value="Ku_N"/>
</dbReference>
<dbReference type="GO" id="GO:0042162">
    <property type="term" value="F:telomeric DNA binding"/>
    <property type="evidence" value="ECO:0007669"/>
    <property type="project" value="TreeGrafter"/>
</dbReference>
<dbReference type="PROSITE" id="PS50234">
    <property type="entry name" value="VWFA"/>
    <property type="match status" value="1"/>
</dbReference>
<dbReference type="Gene3D" id="3.40.50.410">
    <property type="entry name" value="von Willebrand factor, type A domain"/>
    <property type="match status" value="1"/>
</dbReference>
<dbReference type="GO" id="GO:0003690">
    <property type="term" value="F:double-stranded DNA binding"/>
    <property type="evidence" value="ECO:0007669"/>
    <property type="project" value="TreeGrafter"/>
</dbReference>
<dbReference type="Pfam" id="PF03731">
    <property type="entry name" value="Ku_N"/>
    <property type="match status" value="1"/>
</dbReference>
<gene>
    <name evidence="2" type="ORF">OESDEN_06139</name>
</gene>